<reference evidence="3 4" key="4">
    <citation type="journal article" date="2011" name="BMC Genomics">
        <title>RNA-Seq improves annotation of protein-coding genes in the cucumber genome.</title>
        <authorList>
            <person name="Li Z."/>
            <person name="Zhang Z."/>
            <person name="Yan P."/>
            <person name="Huang S."/>
            <person name="Fei Z."/>
            <person name="Lin K."/>
        </authorList>
    </citation>
    <scope>NUCLEOTIDE SEQUENCE [LARGE SCALE GENOMIC DNA]</scope>
    <source>
        <strain evidence="4">cv. 9930</strain>
    </source>
</reference>
<dbReference type="Gramene" id="KGN56181">
    <property type="protein sequence ID" value="KGN56181"/>
    <property type="gene ID" value="Csa_3G094000"/>
</dbReference>
<feature type="region of interest" description="Disordered" evidence="1">
    <location>
        <begin position="168"/>
        <end position="191"/>
    </location>
</feature>
<keyword evidence="2" id="KW-0472">Membrane</keyword>
<protein>
    <submittedName>
        <fullName evidence="3">Uncharacterized protein</fullName>
    </submittedName>
</protein>
<dbReference type="AlphaFoldDB" id="A0A0A0L7S7"/>
<reference evidence="3 4" key="3">
    <citation type="journal article" date="2010" name="BMC Genomics">
        <title>Transcriptome sequencing and comparative analysis of cucumber flowers with different sex types.</title>
        <authorList>
            <person name="Guo S."/>
            <person name="Zheng Y."/>
            <person name="Joung J.G."/>
            <person name="Liu S."/>
            <person name="Zhang Z."/>
            <person name="Crasta O.R."/>
            <person name="Sobral B.W."/>
            <person name="Xu Y."/>
            <person name="Huang S."/>
            <person name="Fei Z."/>
        </authorList>
    </citation>
    <scope>NUCLEOTIDE SEQUENCE [LARGE SCALE GENOMIC DNA]</scope>
    <source>
        <strain evidence="4">cv. 9930</strain>
    </source>
</reference>
<organism evidence="3 4">
    <name type="scientific">Cucumis sativus</name>
    <name type="common">Cucumber</name>
    <dbReference type="NCBI Taxonomy" id="3659"/>
    <lineage>
        <taxon>Eukaryota</taxon>
        <taxon>Viridiplantae</taxon>
        <taxon>Streptophyta</taxon>
        <taxon>Embryophyta</taxon>
        <taxon>Tracheophyta</taxon>
        <taxon>Spermatophyta</taxon>
        <taxon>Magnoliopsida</taxon>
        <taxon>eudicotyledons</taxon>
        <taxon>Gunneridae</taxon>
        <taxon>Pentapetalae</taxon>
        <taxon>rosids</taxon>
        <taxon>fabids</taxon>
        <taxon>Cucurbitales</taxon>
        <taxon>Cucurbitaceae</taxon>
        <taxon>Benincaseae</taxon>
        <taxon>Cucumis</taxon>
    </lineage>
</organism>
<feature type="compositionally biased region" description="Acidic residues" evidence="1">
    <location>
        <begin position="172"/>
        <end position="181"/>
    </location>
</feature>
<evidence type="ECO:0000313" key="3">
    <source>
        <dbReference type="EMBL" id="KGN56181.1"/>
    </source>
</evidence>
<gene>
    <name evidence="3" type="ORF">Csa_3G094000</name>
</gene>
<evidence type="ECO:0000256" key="1">
    <source>
        <dbReference type="SAM" id="MobiDB-lite"/>
    </source>
</evidence>
<keyword evidence="2" id="KW-1133">Transmembrane helix</keyword>
<dbReference type="PANTHER" id="PTHR33625">
    <property type="entry name" value="OS08G0179900 PROTEIN"/>
    <property type="match status" value="1"/>
</dbReference>
<dbReference type="KEGG" id="csv:101211780"/>
<proteinExistence type="predicted"/>
<reference evidence="3 4" key="2">
    <citation type="journal article" date="2009" name="PLoS ONE">
        <title>An integrated genetic and cytogenetic map of the cucumber genome.</title>
        <authorList>
            <person name="Ren Y."/>
            <person name="Zhang Z."/>
            <person name="Liu J."/>
            <person name="Staub J.E."/>
            <person name="Han Y."/>
            <person name="Cheng Z."/>
            <person name="Li X."/>
            <person name="Lu J."/>
            <person name="Miao H."/>
            <person name="Kang H."/>
            <person name="Xie B."/>
            <person name="Gu X."/>
            <person name="Wang X."/>
            <person name="Du Y."/>
            <person name="Jin W."/>
            <person name="Huang S."/>
        </authorList>
    </citation>
    <scope>NUCLEOTIDE SEQUENCE [LARGE SCALE GENOMIC DNA]</scope>
    <source>
        <strain evidence="4">cv. 9930</strain>
    </source>
</reference>
<name>A0A0A0L7S7_CUCSA</name>
<dbReference type="OrthoDB" id="659599at2759"/>
<accession>A0A0A0L7S7</accession>
<keyword evidence="2" id="KW-0812">Transmembrane</keyword>
<sequence>MPTVATRFTSMATAGVGVVINRLRKSPPVQSLEQLLSNSTRPVSALSLNPLFTDETELVMEAGEPVPRLVFDRFINLEESKESTADLKEALDAMYLESEFPFSSEISLPLNSEIVHNRPGVKHVHQAFHLLCNFPEVQNVVASAAADLKVQEAVFENPDVKKFIQSFQTSSDTDEDEDEENVSQVEESKASEIKMTRNPKDFVVKMVKNVLSHFPHLFGSSVVEGSSGSDDKENSTMKGGKFGSGFVQKLRNLKSSVVEMATNIPNYLPNFYGSSSSASESVSGSDHKENSQSSVPGMGTGTSITGLAIMVIMIAVFKRL</sequence>
<evidence type="ECO:0000313" key="4">
    <source>
        <dbReference type="Proteomes" id="UP000029981"/>
    </source>
</evidence>
<feature type="transmembrane region" description="Helical" evidence="2">
    <location>
        <begin position="297"/>
        <end position="317"/>
    </location>
</feature>
<feature type="region of interest" description="Disordered" evidence="1">
    <location>
        <begin position="278"/>
        <end position="298"/>
    </location>
</feature>
<keyword evidence="4" id="KW-1185">Reference proteome</keyword>
<dbReference type="STRING" id="3659.A0A0A0L7S7"/>
<dbReference type="Proteomes" id="UP000029981">
    <property type="component" value="Chromosome 3"/>
</dbReference>
<evidence type="ECO:0000256" key="2">
    <source>
        <dbReference type="SAM" id="Phobius"/>
    </source>
</evidence>
<dbReference type="EMBL" id="CM002924">
    <property type="protein sequence ID" value="KGN56181.1"/>
    <property type="molecule type" value="Genomic_DNA"/>
</dbReference>
<reference evidence="3 4" key="1">
    <citation type="journal article" date="2009" name="Nat. Genet.">
        <title>The genome of the cucumber, Cucumis sativus L.</title>
        <authorList>
            <person name="Huang S."/>
            <person name="Li R."/>
            <person name="Zhang Z."/>
            <person name="Li L."/>
            <person name="Gu X."/>
            <person name="Fan W."/>
            <person name="Lucas W.J."/>
            <person name="Wang X."/>
            <person name="Xie B."/>
            <person name="Ni P."/>
            <person name="Ren Y."/>
            <person name="Zhu H."/>
            <person name="Li J."/>
            <person name="Lin K."/>
            <person name="Jin W."/>
            <person name="Fei Z."/>
            <person name="Li G."/>
            <person name="Staub J."/>
            <person name="Kilian A."/>
            <person name="van der Vossen E.A."/>
            <person name="Wu Y."/>
            <person name="Guo J."/>
            <person name="He J."/>
            <person name="Jia Z."/>
            <person name="Ren Y."/>
            <person name="Tian G."/>
            <person name="Lu Y."/>
            <person name="Ruan J."/>
            <person name="Qian W."/>
            <person name="Wang M."/>
            <person name="Huang Q."/>
            <person name="Li B."/>
            <person name="Xuan Z."/>
            <person name="Cao J."/>
            <person name="Asan"/>
            <person name="Wu Z."/>
            <person name="Zhang J."/>
            <person name="Cai Q."/>
            <person name="Bai Y."/>
            <person name="Zhao B."/>
            <person name="Han Y."/>
            <person name="Li Y."/>
            <person name="Li X."/>
            <person name="Wang S."/>
            <person name="Shi Q."/>
            <person name="Liu S."/>
            <person name="Cho W.K."/>
            <person name="Kim J.Y."/>
            <person name="Xu Y."/>
            <person name="Heller-Uszynska K."/>
            <person name="Miao H."/>
            <person name="Cheng Z."/>
            <person name="Zhang S."/>
            <person name="Wu J."/>
            <person name="Yang Y."/>
            <person name="Kang H."/>
            <person name="Li M."/>
            <person name="Liang H."/>
            <person name="Ren X."/>
            <person name="Shi Z."/>
            <person name="Wen M."/>
            <person name="Jian M."/>
            <person name="Yang H."/>
            <person name="Zhang G."/>
            <person name="Yang Z."/>
            <person name="Chen R."/>
            <person name="Liu S."/>
            <person name="Li J."/>
            <person name="Ma L."/>
            <person name="Liu H."/>
            <person name="Zhou Y."/>
            <person name="Zhao J."/>
            <person name="Fang X."/>
            <person name="Li G."/>
            <person name="Fang L."/>
            <person name="Li Y."/>
            <person name="Liu D."/>
            <person name="Zheng H."/>
            <person name="Zhang Y."/>
            <person name="Qin N."/>
            <person name="Li Z."/>
            <person name="Yang G."/>
            <person name="Yang S."/>
            <person name="Bolund L."/>
            <person name="Kristiansen K."/>
            <person name="Zheng H."/>
            <person name="Li S."/>
            <person name="Zhang X."/>
            <person name="Yang H."/>
            <person name="Wang J."/>
            <person name="Sun R."/>
            <person name="Zhang B."/>
            <person name="Jiang S."/>
            <person name="Wang J."/>
            <person name="Du Y."/>
            <person name="Li S."/>
        </authorList>
    </citation>
    <scope>NUCLEOTIDE SEQUENCE [LARGE SCALE GENOMIC DNA]</scope>
    <source>
        <strain evidence="4">cv. 9930</strain>
    </source>
</reference>
<dbReference type="PANTHER" id="PTHR33625:SF4">
    <property type="entry name" value="OS08G0179900 PROTEIN"/>
    <property type="match status" value="1"/>
</dbReference>